<evidence type="ECO:0000256" key="7">
    <source>
        <dbReference type="SAM" id="MobiDB-lite"/>
    </source>
</evidence>
<reference evidence="9 10" key="1">
    <citation type="journal article" date="2016" name="PLoS Pathog.">
        <title>Biosynthesis of antibiotic leucinostatins in bio-control fungus Purpureocillium lilacinum and their inhibition on phytophthora revealed by genome mining.</title>
        <authorList>
            <person name="Wang G."/>
            <person name="Liu Z."/>
            <person name="Lin R."/>
            <person name="Li E."/>
            <person name="Mao Z."/>
            <person name="Ling J."/>
            <person name="Yang Y."/>
            <person name="Yin W.B."/>
            <person name="Xie B."/>
        </authorList>
    </citation>
    <scope>NUCLEOTIDE SEQUENCE [LARGE SCALE GENOMIC DNA]</scope>
    <source>
        <strain evidence="9">170</strain>
    </source>
</reference>
<dbReference type="GO" id="GO:0006397">
    <property type="term" value="P:mRNA processing"/>
    <property type="evidence" value="ECO:0007669"/>
    <property type="project" value="UniProtKB-KW"/>
</dbReference>
<evidence type="ECO:0000256" key="5">
    <source>
        <dbReference type="ARBA" id="ARBA00023242"/>
    </source>
</evidence>
<evidence type="ECO:0000256" key="2">
    <source>
        <dbReference type="ARBA" id="ARBA00022664"/>
    </source>
</evidence>
<keyword evidence="4 6" id="KW-0694">RNA-binding</keyword>
<dbReference type="PANTHER" id="PTHR23003:SF62">
    <property type="entry name" value="SERINE_ARGININE (SR)-TYPE SHUTTLING MRNA BINDING PROTEIN NPL3"/>
    <property type="match status" value="1"/>
</dbReference>
<dbReference type="InterPro" id="IPR012677">
    <property type="entry name" value="Nucleotide-bd_a/b_plait_sf"/>
</dbReference>
<evidence type="ECO:0000259" key="8">
    <source>
        <dbReference type="PROSITE" id="PS50102"/>
    </source>
</evidence>
<feature type="region of interest" description="Disordered" evidence="7">
    <location>
        <begin position="379"/>
        <end position="465"/>
    </location>
</feature>
<sequence>MSRLGGNEKKVIMADVEPGDKTGVYYMPICNLPFGTSWQDFKDWLRVDCEVDHVELFQSSTSGWIRLRGEDNFNKAWSRLKKEYFRNRAIIASDKNRTESIKIKELVDSRVAQFSTSARWDIAAGQSRSPETALPPSRSCMQEAVSLTSPLGMDHEFGRLPPSISCPAGPVTAIAYGGMPVLAPYTTMAESYNAIAAMRNHTLTYAPGFCYYEPPVETGLMPAGHYSGSSQYGGSQSQDSQYGSSHQSHASIHYRSTAGTPSHVPLMGVGLKLSDSDQRLGYTADEPCKVVITSIQHKARQSDVANWIRHQIGEYSSAITGMDIPLVEPKGRIRGHAFLTLMNPTAAEATVRILDQKLFQGRVVSARLTTDITTDAERIKLSKDSRPRHHRHEQFKEASRPTRQVDQIKMPRDDPKSSKASSRASTSSPSPSTQQKQPSKPPEETIKPAGPVIAHGSSTRKPDKK</sequence>
<dbReference type="InterPro" id="IPR035979">
    <property type="entry name" value="RBD_domain_sf"/>
</dbReference>
<accession>A0A179FYL3</accession>
<dbReference type="STRING" id="1380566.A0A179FYL3"/>
<dbReference type="PANTHER" id="PTHR23003">
    <property type="entry name" value="RNA RECOGNITION MOTIF RRM DOMAIN CONTAINING PROTEIN"/>
    <property type="match status" value="1"/>
</dbReference>
<dbReference type="AlphaFoldDB" id="A0A179FYL3"/>
<dbReference type="GO" id="GO:0003729">
    <property type="term" value="F:mRNA binding"/>
    <property type="evidence" value="ECO:0007669"/>
    <property type="project" value="TreeGrafter"/>
</dbReference>
<gene>
    <name evidence="9" type="ORF">VFPPC_13364</name>
</gene>
<feature type="compositionally biased region" description="Low complexity" evidence="7">
    <location>
        <begin position="227"/>
        <end position="249"/>
    </location>
</feature>
<evidence type="ECO:0000313" key="10">
    <source>
        <dbReference type="Proteomes" id="UP000078397"/>
    </source>
</evidence>
<evidence type="ECO:0000256" key="3">
    <source>
        <dbReference type="ARBA" id="ARBA00022737"/>
    </source>
</evidence>
<feature type="domain" description="RRM" evidence="8">
    <location>
        <begin position="288"/>
        <end position="371"/>
    </location>
</feature>
<evidence type="ECO:0000256" key="1">
    <source>
        <dbReference type="ARBA" id="ARBA00004123"/>
    </source>
</evidence>
<evidence type="ECO:0000313" key="9">
    <source>
        <dbReference type="EMBL" id="OAQ70477.1"/>
    </source>
</evidence>
<keyword evidence="2" id="KW-0507">mRNA processing</keyword>
<feature type="region of interest" description="Disordered" evidence="7">
    <location>
        <begin position="227"/>
        <end position="251"/>
    </location>
</feature>
<proteinExistence type="predicted"/>
<dbReference type="RefSeq" id="XP_018147014.1">
    <property type="nucleotide sequence ID" value="XM_018291141.1"/>
</dbReference>
<keyword evidence="3" id="KW-0677">Repeat</keyword>
<dbReference type="OrthoDB" id="610462at2759"/>
<keyword evidence="10" id="KW-1185">Reference proteome</keyword>
<dbReference type="EMBL" id="LSBJ02000002">
    <property type="protein sequence ID" value="OAQ70477.1"/>
    <property type="molecule type" value="Genomic_DNA"/>
</dbReference>
<dbReference type="GeneID" id="28855135"/>
<keyword evidence="5" id="KW-0539">Nucleus</keyword>
<dbReference type="KEGG" id="pchm:VFPPC_13364"/>
<evidence type="ECO:0000256" key="4">
    <source>
        <dbReference type="ARBA" id="ARBA00022884"/>
    </source>
</evidence>
<dbReference type="GO" id="GO:0005737">
    <property type="term" value="C:cytoplasm"/>
    <property type="evidence" value="ECO:0007669"/>
    <property type="project" value="TreeGrafter"/>
</dbReference>
<dbReference type="SUPFAM" id="SSF54928">
    <property type="entry name" value="RNA-binding domain, RBD"/>
    <property type="match status" value="2"/>
</dbReference>
<evidence type="ECO:0000256" key="6">
    <source>
        <dbReference type="PROSITE-ProRule" id="PRU00176"/>
    </source>
</evidence>
<dbReference type="Gene3D" id="3.30.70.330">
    <property type="match status" value="1"/>
</dbReference>
<protein>
    <submittedName>
        <fullName evidence="9">RNA recognition motif domain-containing protein</fullName>
    </submittedName>
</protein>
<organism evidence="9 10">
    <name type="scientific">Pochonia chlamydosporia 170</name>
    <dbReference type="NCBI Taxonomy" id="1380566"/>
    <lineage>
        <taxon>Eukaryota</taxon>
        <taxon>Fungi</taxon>
        <taxon>Dikarya</taxon>
        <taxon>Ascomycota</taxon>
        <taxon>Pezizomycotina</taxon>
        <taxon>Sordariomycetes</taxon>
        <taxon>Hypocreomycetidae</taxon>
        <taxon>Hypocreales</taxon>
        <taxon>Clavicipitaceae</taxon>
        <taxon>Pochonia</taxon>
    </lineage>
</organism>
<feature type="compositionally biased region" description="Low complexity" evidence="7">
    <location>
        <begin position="418"/>
        <end position="438"/>
    </location>
</feature>
<dbReference type="InterPro" id="IPR050374">
    <property type="entry name" value="RRT5_SRSF_SR"/>
</dbReference>
<dbReference type="PROSITE" id="PS50102">
    <property type="entry name" value="RRM"/>
    <property type="match status" value="1"/>
</dbReference>
<dbReference type="GO" id="GO:0005634">
    <property type="term" value="C:nucleus"/>
    <property type="evidence" value="ECO:0007669"/>
    <property type="project" value="UniProtKB-SubCell"/>
</dbReference>
<comment type="subcellular location">
    <subcellularLocation>
        <location evidence="1">Nucleus</location>
    </subcellularLocation>
</comment>
<dbReference type="InterPro" id="IPR000504">
    <property type="entry name" value="RRM_dom"/>
</dbReference>
<dbReference type="Proteomes" id="UP000078397">
    <property type="component" value="Unassembled WGS sequence"/>
</dbReference>
<comment type="caution">
    <text evidence="9">The sequence shown here is derived from an EMBL/GenBank/DDBJ whole genome shotgun (WGS) entry which is preliminary data.</text>
</comment>
<name>A0A179FYL3_METCM</name>